<dbReference type="InterPro" id="IPR005151">
    <property type="entry name" value="Tail-specific_protease"/>
</dbReference>
<reference evidence="2 3" key="1">
    <citation type="submission" date="2024-09" db="EMBL/GenBank/DDBJ databases">
        <authorList>
            <person name="Sun Q."/>
            <person name="Mori K."/>
        </authorList>
    </citation>
    <scope>NUCLEOTIDE SEQUENCE [LARGE SCALE GENOMIC DNA]</scope>
    <source>
        <strain evidence="2 3">CCM 7765</strain>
    </source>
</reference>
<evidence type="ECO:0000313" key="3">
    <source>
        <dbReference type="Proteomes" id="UP001589774"/>
    </source>
</evidence>
<feature type="domain" description="Tail specific protease" evidence="1">
    <location>
        <begin position="208"/>
        <end position="458"/>
    </location>
</feature>
<dbReference type="InterPro" id="IPR041489">
    <property type="entry name" value="PDZ_6"/>
</dbReference>
<dbReference type="Pfam" id="PF03572">
    <property type="entry name" value="Peptidase_S41"/>
    <property type="match status" value="1"/>
</dbReference>
<organism evidence="2 3">
    <name type="scientific">Olivibacter oleidegradans</name>
    <dbReference type="NCBI Taxonomy" id="760123"/>
    <lineage>
        <taxon>Bacteria</taxon>
        <taxon>Pseudomonadati</taxon>
        <taxon>Bacteroidota</taxon>
        <taxon>Sphingobacteriia</taxon>
        <taxon>Sphingobacteriales</taxon>
        <taxon>Sphingobacteriaceae</taxon>
        <taxon>Olivibacter</taxon>
    </lineage>
</organism>
<evidence type="ECO:0000313" key="2">
    <source>
        <dbReference type="EMBL" id="MFC0319092.1"/>
    </source>
</evidence>
<dbReference type="SUPFAM" id="SSF50156">
    <property type="entry name" value="PDZ domain-like"/>
    <property type="match status" value="1"/>
</dbReference>
<dbReference type="Pfam" id="PF17820">
    <property type="entry name" value="PDZ_6"/>
    <property type="match status" value="1"/>
</dbReference>
<name>A0ABV6HJP6_9SPHI</name>
<dbReference type="Gene3D" id="3.90.226.10">
    <property type="entry name" value="2-enoyl-CoA Hydratase, Chain A, domain 1"/>
    <property type="match status" value="1"/>
</dbReference>
<dbReference type="Proteomes" id="UP001589774">
    <property type="component" value="Unassembled WGS sequence"/>
</dbReference>
<dbReference type="RefSeq" id="WP_130857840.1">
    <property type="nucleotide sequence ID" value="NZ_JBHLWO010000002.1"/>
</dbReference>
<dbReference type="Gene3D" id="3.30.750.170">
    <property type="match status" value="1"/>
</dbReference>
<dbReference type="SUPFAM" id="SSF52096">
    <property type="entry name" value="ClpP/crotonase"/>
    <property type="match status" value="1"/>
</dbReference>
<dbReference type="InterPro" id="IPR029045">
    <property type="entry name" value="ClpP/crotonase-like_dom_sf"/>
</dbReference>
<comment type="caution">
    <text evidence="2">The sequence shown here is derived from an EMBL/GenBank/DDBJ whole genome shotgun (WGS) entry which is preliminary data.</text>
</comment>
<dbReference type="SMART" id="SM00245">
    <property type="entry name" value="TSPc"/>
    <property type="match status" value="1"/>
</dbReference>
<gene>
    <name evidence="2" type="ORF">ACFFI0_12280</name>
</gene>
<accession>A0ABV6HJP6</accession>
<dbReference type="InterPro" id="IPR036034">
    <property type="entry name" value="PDZ_sf"/>
</dbReference>
<proteinExistence type="predicted"/>
<dbReference type="PANTHER" id="PTHR32060:SF30">
    <property type="entry name" value="CARBOXY-TERMINAL PROCESSING PROTEASE CTPA"/>
    <property type="match status" value="1"/>
</dbReference>
<keyword evidence="3" id="KW-1185">Reference proteome</keyword>
<dbReference type="EMBL" id="JBHLWO010000002">
    <property type="protein sequence ID" value="MFC0319092.1"/>
    <property type="molecule type" value="Genomic_DNA"/>
</dbReference>
<dbReference type="Gene3D" id="2.30.42.10">
    <property type="match status" value="1"/>
</dbReference>
<sequence length="539" mass="59578">MDTHVLHRFLGLFIGLSLFISACKKDNPDTNQGNSTQTPTDDRVALTNDSIFLYAKEIYYWNQNLPTYDVFNPRQYTSNADKLKNYEANLLSIAQYSTSKYDILTVNNTDYTKFSYIEDVSGNSGVTAGVRNLTNSVNLTGQGNDVGIYDIAAYGSDTDFKVFIRAVYPGSPAARSGLTRGASITKIDGETIGDDWDRDYSYISRLLGDPFSIRLEGQKLSGSSYSISLSKQTYNSSPVYKDTVLTINNKNIGYVAYARFSDEENSFDVLDNIFSDFATKNVEDLVIDLRYNGGGYVATAEHLANLIAPSGTTGVMFVEYYNQLMQEGKATILKNQRVRNSNGEIIGTDTYASYSYKPEATGNTVNFKKAGNLSNVKNIVFLVTNNTASASELLINSLRGLSSLNIKLVGTTTYGKPVGFFPVRLESVYDLYLPSFSSKNAKGEGDYYNGFKPGTDIPGKEMLDNLGQDLDSFSEYDFGDPKELYLAEALNQLGVTASTTSSGPLMNIRSKQSNNTTQNLMKNKRSSKEFKGMIETRVR</sequence>
<evidence type="ECO:0000259" key="1">
    <source>
        <dbReference type="SMART" id="SM00245"/>
    </source>
</evidence>
<dbReference type="PANTHER" id="PTHR32060">
    <property type="entry name" value="TAIL-SPECIFIC PROTEASE"/>
    <property type="match status" value="1"/>
</dbReference>
<protein>
    <submittedName>
        <fullName evidence="2">S41 family peptidase</fullName>
    </submittedName>
</protein>